<reference evidence="3 4" key="1">
    <citation type="submission" date="2025-04" db="UniProtKB">
        <authorList>
            <consortium name="RefSeq"/>
        </authorList>
    </citation>
    <scope>IDENTIFICATION</scope>
    <source>
        <tissue evidence="3 4">Muscle</tissue>
    </source>
</reference>
<dbReference type="RefSeq" id="XP_033362648.1">
    <property type="nucleotide sequence ID" value="XM_033506757.1"/>
</dbReference>
<dbReference type="GeneID" id="117240725"/>
<evidence type="ECO:0000313" key="5">
    <source>
        <dbReference type="RefSeq" id="XP_033362650.1"/>
    </source>
</evidence>
<gene>
    <name evidence="3 4 5" type="primary">LOC117240725</name>
    <name evidence="6" type="synonym">LOC117240726</name>
    <name evidence="7" type="synonym">LOC117240730</name>
</gene>
<keyword evidence="2" id="KW-1185">Reference proteome</keyword>
<dbReference type="RefSeq" id="XP_033362649.1">
    <property type="nucleotide sequence ID" value="XM_033506758.1"/>
</dbReference>
<dbReference type="KEGG" id="bvk:117240730"/>
<dbReference type="RefSeq" id="XP_033362652.1">
    <property type="nucleotide sequence ID" value="XM_033506761.1"/>
</dbReference>
<evidence type="ECO:0000313" key="4">
    <source>
        <dbReference type="RefSeq" id="XP_033362649.1"/>
    </source>
</evidence>
<evidence type="ECO:0000256" key="1">
    <source>
        <dbReference type="SAM" id="MobiDB-lite"/>
    </source>
</evidence>
<sequence length="204" mass="23107">MFAEAFPSEVPFQTSLPKRKRDSEEPMGDSGGSIKRMRPCDKPRVSEWLEELFNIDAETVSKLGFDDLVTFDENFFDAEIVVLEREPPLVEIVDTDRCVKVRFANEIPEEVLEAHHRHHASGRKGISPVVRYWCMRMIVFPVAPLANVFKTAVFSAGNMTWSRSASRSFWVYIPLVANDDGAEYCHVWRTSGRSLCGAIPLPNG</sequence>
<evidence type="ECO:0000313" key="2">
    <source>
        <dbReference type="Proteomes" id="UP000504631"/>
    </source>
</evidence>
<dbReference type="KEGG" id="bvk:117240725"/>
<evidence type="ECO:0000313" key="7">
    <source>
        <dbReference type="RefSeq" id="XP_033362663.1"/>
    </source>
</evidence>
<name>A0A6J3LAK6_9HYME</name>
<proteinExistence type="predicted"/>
<organism evidence="2 3">
    <name type="scientific">Bombus vosnesenskii</name>
    <dbReference type="NCBI Taxonomy" id="207650"/>
    <lineage>
        <taxon>Eukaryota</taxon>
        <taxon>Metazoa</taxon>
        <taxon>Ecdysozoa</taxon>
        <taxon>Arthropoda</taxon>
        <taxon>Hexapoda</taxon>
        <taxon>Insecta</taxon>
        <taxon>Pterygota</taxon>
        <taxon>Neoptera</taxon>
        <taxon>Endopterygota</taxon>
        <taxon>Hymenoptera</taxon>
        <taxon>Apocrita</taxon>
        <taxon>Aculeata</taxon>
        <taxon>Apoidea</taxon>
        <taxon>Anthophila</taxon>
        <taxon>Apidae</taxon>
        <taxon>Bombus</taxon>
        <taxon>Pyrobombus</taxon>
    </lineage>
</organism>
<dbReference type="Proteomes" id="UP000504631">
    <property type="component" value="Unplaced"/>
</dbReference>
<dbReference type="RefSeq" id="XP_033362650.1">
    <property type="nucleotide sequence ID" value="XM_033506759.1"/>
</dbReference>
<accession>A0A6J3LAK6</accession>
<evidence type="ECO:0000313" key="6">
    <source>
        <dbReference type="RefSeq" id="XP_033362652.1"/>
    </source>
</evidence>
<dbReference type="KEGG" id="bvk:117240726"/>
<protein>
    <submittedName>
        <fullName evidence="3 4">Uncharacterized protein LOC117240725</fullName>
    </submittedName>
    <submittedName>
        <fullName evidence="6">Uncharacterized protein LOC117240726</fullName>
    </submittedName>
    <submittedName>
        <fullName evidence="7">Uncharacterized protein LOC117240730</fullName>
    </submittedName>
</protein>
<dbReference type="AlphaFoldDB" id="A0A6J3LAK6"/>
<evidence type="ECO:0000313" key="3">
    <source>
        <dbReference type="RefSeq" id="XP_033362648.1"/>
    </source>
</evidence>
<feature type="region of interest" description="Disordered" evidence="1">
    <location>
        <begin position="1"/>
        <end position="39"/>
    </location>
</feature>
<dbReference type="RefSeq" id="XP_033362663.1">
    <property type="nucleotide sequence ID" value="XM_033506772.1"/>
</dbReference>